<reference evidence="2 3" key="1">
    <citation type="journal article" date="2016" name="Nat. Commun.">
        <title>Thousands of microbial genomes shed light on interconnected biogeochemical processes in an aquifer system.</title>
        <authorList>
            <person name="Anantharaman K."/>
            <person name="Brown C.T."/>
            <person name="Hug L.A."/>
            <person name="Sharon I."/>
            <person name="Castelle C.J."/>
            <person name="Probst A.J."/>
            <person name="Thomas B.C."/>
            <person name="Singh A."/>
            <person name="Wilkins M.J."/>
            <person name="Karaoz U."/>
            <person name="Brodie E.L."/>
            <person name="Williams K.H."/>
            <person name="Hubbard S.S."/>
            <person name="Banfield J.F."/>
        </authorList>
    </citation>
    <scope>NUCLEOTIDE SEQUENCE [LARGE SCALE GENOMIC DNA]</scope>
</reference>
<evidence type="ECO:0000313" key="3">
    <source>
        <dbReference type="Proteomes" id="UP000178808"/>
    </source>
</evidence>
<dbReference type="AlphaFoldDB" id="A0A1G1Z699"/>
<dbReference type="Proteomes" id="UP000178808">
    <property type="component" value="Unassembled WGS sequence"/>
</dbReference>
<evidence type="ECO:0008006" key="4">
    <source>
        <dbReference type="Google" id="ProtNLM"/>
    </source>
</evidence>
<comment type="caution">
    <text evidence="2">The sequence shown here is derived from an EMBL/GenBank/DDBJ whole genome shotgun (WGS) entry which is preliminary data.</text>
</comment>
<evidence type="ECO:0000313" key="2">
    <source>
        <dbReference type="EMBL" id="OGY60034.1"/>
    </source>
</evidence>
<keyword evidence="1" id="KW-0472">Membrane</keyword>
<feature type="transmembrane region" description="Helical" evidence="1">
    <location>
        <begin position="12"/>
        <end position="30"/>
    </location>
</feature>
<organism evidence="2 3">
    <name type="scientific">Candidatus Colwellbacteria bacterium RIFCSPLOWO2_02_FULL_44_20b</name>
    <dbReference type="NCBI Taxonomy" id="1797691"/>
    <lineage>
        <taxon>Bacteria</taxon>
        <taxon>Candidatus Colwelliibacteriota</taxon>
    </lineage>
</organism>
<name>A0A1G1Z699_9BACT</name>
<keyword evidence="1" id="KW-1133">Transmembrane helix</keyword>
<accession>A0A1G1Z699</accession>
<dbReference type="EMBL" id="MHIZ01000025">
    <property type="protein sequence ID" value="OGY60034.1"/>
    <property type="molecule type" value="Genomic_DNA"/>
</dbReference>
<proteinExistence type="predicted"/>
<evidence type="ECO:0000256" key="1">
    <source>
        <dbReference type="SAM" id="Phobius"/>
    </source>
</evidence>
<protein>
    <recommendedName>
        <fullName evidence="4">Type 4 fimbrial biogenesis protein PilX N-terminal domain-containing protein</fullName>
    </recommendedName>
</protein>
<gene>
    <name evidence="2" type="ORF">A3I31_00010</name>
</gene>
<keyword evidence="1" id="KW-0812">Transmembrane</keyword>
<sequence length="482" mass="53003">MKRQKGQLSLQVLIFGSIAVFILSGFVLWAETHITTVQREANKSLAFDIAESGVEYYRWHLAHDPDDYEDGTGSPGPYIHEFLDKEGNVVGEFLLEITPPAVGSTVITVRSTGRTVADPTIEKIIEVKMGIPSFAKFAVVADPPDIRFGEGTEVFGLVHSNGGIRFDGYAHNVVSSAKEEYDDPDHPPDDGSENEFGVHTHITPVDPLPPATMPDRSDVFAAGRELGVPGVNFEGLSQDLKDIQTVAKNGGFHRIKSNSKGYEVVLKTNDTFDLYKVTSLGAPPTTGCNNYLGQDGWGTWTIKNKQFLGNYAFPGNGVIFLEDNIWVRGTINTARLTIASGRFPEQDSTNTSISITNDISYTNYDGGDILALIAQKNINIGLQSEDDLKIDGALVAINGRVGRYYYRKPGGGSNRCSPYHVRSRISLHGMIATRQRYGFAYTDDTGYDIRNITYDTNLLENPPPSFPLVAGNYEMISWKEVK</sequence>